<keyword evidence="7" id="KW-1185">Reference proteome</keyword>
<dbReference type="Gene3D" id="3.30.450.20">
    <property type="entry name" value="PAS domain"/>
    <property type="match status" value="1"/>
</dbReference>
<feature type="compositionally biased region" description="Low complexity" evidence="4">
    <location>
        <begin position="133"/>
        <end position="147"/>
    </location>
</feature>
<proteinExistence type="predicted"/>
<dbReference type="PANTHER" id="PTHR47429:SF7">
    <property type="entry name" value="GATA-FACTOR"/>
    <property type="match status" value="1"/>
</dbReference>
<protein>
    <recommendedName>
        <fullName evidence="5">PAS domain-containing protein</fullName>
    </recommendedName>
</protein>
<feature type="region of interest" description="Disordered" evidence="4">
    <location>
        <begin position="133"/>
        <end position="152"/>
    </location>
</feature>
<reference evidence="6" key="1">
    <citation type="submission" date="2023-03" db="EMBL/GenBank/DDBJ databases">
        <title>Massive genome expansion in bonnet fungi (Mycena s.s.) driven by repeated elements and novel gene families across ecological guilds.</title>
        <authorList>
            <consortium name="Lawrence Berkeley National Laboratory"/>
            <person name="Harder C.B."/>
            <person name="Miyauchi S."/>
            <person name="Viragh M."/>
            <person name="Kuo A."/>
            <person name="Thoen E."/>
            <person name="Andreopoulos B."/>
            <person name="Lu D."/>
            <person name="Skrede I."/>
            <person name="Drula E."/>
            <person name="Henrissat B."/>
            <person name="Morin E."/>
            <person name="Kohler A."/>
            <person name="Barry K."/>
            <person name="LaButti K."/>
            <person name="Morin E."/>
            <person name="Salamov A."/>
            <person name="Lipzen A."/>
            <person name="Mereny Z."/>
            <person name="Hegedus B."/>
            <person name="Baldrian P."/>
            <person name="Stursova M."/>
            <person name="Weitz H."/>
            <person name="Taylor A."/>
            <person name="Grigoriev I.V."/>
            <person name="Nagy L.G."/>
            <person name="Martin F."/>
            <person name="Kauserud H."/>
        </authorList>
    </citation>
    <scope>NUCLEOTIDE SEQUENCE</scope>
    <source>
        <strain evidence="6">CBHHK067</strain>
    </source>
</reference>
<dbReference type="Proteomes" id="UP001221757">
    <property type="component" value="Unassembled WGS sequence"/>
</dbReference>
<dbReference type="InterPro" id="IPR000014">
    <property type="entry name" value="PAS"/>
</dbReference>
<keyword evidence="2" id="KW-0288">FMN</keyword>
<evidence type="ECO:0000256" key="2">
    <source>
        <dbReference type="ARBA" id="ARBA00022643"/>
    </source>
</evidence>
<feature type="compositionally biased region" description="Gly residues" evidence="4">
    <location>
        <begin position="15"/>
        <end position="24"/>
    </location>
</feature>
<feature type="region of interest" description="Disordered" evidence="4">
    <location>
        <begin position="8"/>
        <end position="28"/>
    </location>
</feature>
<evidence type="ECO:0000313" key="6">
    <source>
        <dbReference type="EMBL" id="KAJ7676123.1"/>
    </source>
</evidence>
<dbReference type="SUPFAM" id="SSF55785">
    <property type="entry name" value="PYP-like sensor domain (PAS domain)"/>
    <property type="match status" value="1"/>
</dbReference>
<dbReference type="EMBL" id="JARKIE010000146">
    <property type="protein sequence ID" value="KAJ7676123.1"/>
    <property type="molecule type" value="Genomic_DNA"/>
</dbReference>
<dbReference type="GO" id="GO:0005634">
    <property type="term" value="C:nucleus"/>
    <property type="evidence" value="ECO:0007669"/>
    <property type="project" value="TreeGrafter"/>
</dbReference>
<evidence type="ECO:0000313" key="7">
    <source>
        <dbReference type="Proteomes" id="UP001221757"/>
    </source>
</evidence>
<feature type="domain" description="PAS" evidence="5">
    <location>
        <begin position="199"/>
        <end position="320"/>
    </location>
</feature>
<sequence>MSFEYLQQSWQQHPGGDGDGGGGGDDGHSGLQFQMPGYLYDVPPTLAPGGGAEALHPAFAAQWFANSGFKRQQYQYQEEQQDDLGYVQDLGLMGNFVFPAVQDAYSSLESLHAHFPHATPPPLLAAAAIAGLDPSPSPSSTHSLSPSPRSPPPLALPVYSQSGFDVVSLLARVQNRRDPHVRLGPIDFTTSFVVVDVRRHDDPIVYCSPSFCALTGYHERAVLGRNCRFLQAPPIAASAGNNTAPALSKGDPRRHTSPAAVRALAKAVSGRKEAQASVVNYRADGTAFVNLVSVVPLCGEHADDPAAEVVWFVGFQIDLTVQSAGIVERVREGRYYAGAVMREQEEVRAGPEDARAGPAKTQKALEGPTREKRAQPVAAPRMAPALARLLTHHAFLASCNIHPRSPRAVAFPPTPRPTRSTRFCSRSSPTLYTCSVSRARSCTSRRR</sequence>
<dbReference type="AlphaFoldDB" id="A0AAD7G7U4"/>
<evidence type="ECO:0000256" key="1">
    <source>
        <dbReference type="ARBA" id="ARBA00022630"/>
    </source>
</evidence>
<evidence type="ECO:0000256" key="3">
    <source>
        <dbReference type="ARBA" id="ARBA00022991"/>
    </source>
</evidence>
<dbReference type="Pfam" id="PF13426">
    <property type="entry name" value="PAS_9"/>
    <property type="match status" value="1"/>
</dbReference>
<organism evidence="6 7">
    <name type="scientific">Mycena rosella</name>
    <name type="common">Pink bonnet</name>
    <name type="synonym">Agaricus rosellus</name>
    <dbReference type="NCBI Taxonomy" id="1033263"/>
    <lineage>
        <taxon>Eukaryota</taxon>
        <taxon>Fungi</taxon>
        <taxon>Dikarya</taxon>
        <taxon>Basidiomycota</taxon>
        <taxon>Agaricomycotina</taxon>
        <taxon>Agaricomycetes</taxon>
        <taxon>Agaricomycetidae</taxon>
        <taxon>Agaricales</taxon>
        <taxon>Marasmiineae</taxon>
        <taxon>Mycenaceae</taxon>
        <taxon>Mycena</taxon>
    </lineage>
</organism>
<evidence type="ECO:0000259" key="5">
    <source>
        <dbReference type="Pfam" id="PF13426"/>
    </source>
</evidence>
<dbReference type="PANTHER" id="PTHR47429">
    <property type="entry name" value="PROTEIN TWIN LOV 1"/>
    <property type="match status" value="1"/>
</dbReference>
<keyword evidence="1" id="KW-0285">Flavoprotein</keyword>
<name>A0AAD7G7U4_MYCRO</name>
<dbReference type="CDD" id="cd00130">
    <property type="entry name" value="PAS"/>
    <property type="match status" value="1"/>
</dbReference>
<gene>
    <name evidence="6" type="ORF">B0H17DRAFT_128500</name>
</gene>
<evidence type="ECO:0000256" key="4">
    <source>
        <dbReference type="SAM" id="MobiDB-lite"/>
    </source>
</evidence>
<comment type="caution">
    <text evidence="6">The sequence shown here is derived from an EMBL/GenBank/DDBJ whole genome shotgun (WGS) entry which is preliminary data.</text>
</comment>
<keyword evidence="3" id="KW-0157">Chromophore</keyword>
<accession>A0AAD7G7U4</accession>
<feature type="region of interest" description="Disordered" evidence="4">
    <location>
        <begin position="347"/>
        <end position="378"/>
    </location>
</feature>
<dbReference type="InterPro" id="IPR035965">
    <property type="entry name" value="PAS-like_dom_sf"/>
</dbReference>